<dbReference type="RefSeq" id="WP_272010146.1">
    <property type="nucleotide sequence ID" value="NZ_JAQNDN010000027.1"/>
</dbReference>
<accession>A0ABT5BM46</accession>
<feature type="region of interest" description="Disordered" evidence="1">
    <location>
        <begin position="1"/>
        <end position="24"/>
    </location>
</feature>
<feature type="region of interest" description="Disordered" evidence="1">
    <location>
        <begin position="65"/>
        <end position="98"/>
    </location>
</feature>
<comment type="caution">
    <text evidence="2">The sequence shown here is derived from an EMBL/GenBank/DDBJ whole genome shotgun (WGS) entry which is preliminary data.</text>
</comment>
<dbReference type="Proteomes" id="UP001217838">
    <property type="component" value="Unassembled WGS sequence"/>
</dbReference>
<keyword evidence="3" id="KW-1185">Reference proteome</keyword>
<evidence type="ECO:0000313" key="3">
    <source>
        <dbReference type="Proteomes" id="UP001217838"/>
    </source>
</evidence>
<evidence type="ECO:0000313" key="2">
    <source>
        <dbReference type="EMBL" id="MDC0675245.1"/>
    </source>
</evidence>
<name>A0ABT5BM46_9BACT</name>
<protein>
    <recommendedName>
        <fullName evidence="4">Lipoprotein</fullName>
    </recommendedName>
</protein>
<proteinExistence type="predicted"/>
<organism evidence="2 3">
    <name type="scientific">Nannocystis radixulma</name>
    <dbReference type="NCBI Taxonomy" id="2995305"/>
    <lineage>
        <taxon>Bacteria</taxon>
        <taxon>Pseudomonadati</taxon>
        <taxon>Myxococcota</taxon>
        <taxon>Polyangia</taxon>
        <taxon>Nannocystales</taxon>
        <taxon>Nannocystaceae</taxon>
        <taxon>Nannocystis</taxon>
    </lineage>
</organism>
<reference evidence="2 3" key="1">
    <citation type="submission" date="2022-11" db="EMBL/GenBank/DDBJ databases">
        <title>Minimal conservation of predation-associated metabolite biosynthetic gene clusters underscores biosynthetic potential of Myxococcota including descriptions for ten novel species: Archangium lansinium sp. nov., Myxococcus landrumus sp. nov., Nannocystis bai.</title>
        <authorList>
            <person name="Ahearne A."/>
            <person name="Stevens C."/>
            <person name="Dowd S."/>
        </authorList>
    </citation>
    <scope>NUCLEOTIDE SEQUENCE [LARGE SCALE GENOMIC DNA]</scope>
    <source>
        <strain evidence="2 3">NCELM</strain>
    </source>
</reference>
<evidence type="ECO:0008006" key="4">
    <source>
        <dbReference type="Google" id="ProtNLM"/>
    </source>
</evidence>
<dbReference type="EMBL" id="JAQNDN010000027">
    <property type="protein sequence ID" value="MDC0675245.1"/>
    <property type="molecule type" value="Genomic_DNA"/>
</dbReference>
<sequence>MQDHVGAPATRTSVRKRSRPPLPRRPGLVYTIGAMIRAALVLGLVLCACKEPTGANTGGLVVVSETSPTEFGDPPECGTDGTGGASTGEAEPTGTSGQVLEDMSEGEAYCAALTSAPACDGIAHGGGVCRWLDVVPVYPGTCDITQLYRTCVFVPDESECPVPTSCDQIGLGVFGRRGCDGAVELIMAGPSEGLCGTPAGWGLCAGADAPPECTCACT</sequence>
<evidence type="ECO:0000256" key="1">
    <source>
        <dbReference type="SAM" id="MobiDB-lite"/>
    </source>
</evidence>
<gene>
    <name evidence="2" type="ORF">POL58_46315</name>
</gene>